<feature type="domain" description="Proteinase inhibitor I42 chagasin" evidence="4">
    <location>
        <begin position="192"/>
        <end position="285"/>
    </location>
</feature>
<dbReference type="OrthoDB" id="3034486at2"/>
<comment type="caution">
    <text evidence="5">The sequence shown here is derived from an EMBL/GenBank/DDBJ whole genome shotgun (WGS) entry which is preliminary data.</text>
</comment>
<dbReference type="Proteomes" id="UP000443070">
    <property type="component" value="Unassembled WGS sequence"/>
</dbReference>
<evidence type="ECO:0000313" key="6">
    <source>
        <dbReference type="EMBL" id="MTU03998.1"/>
    </source>
</evidence>
<dbReference type="InterPro" id="IPR052781">
    <property type="entry name" value="Cys_protease_inhibitor_I42"/>
</dbReference>
<dbReference type="Gene3D" id="2.60.40.2020">
    <property type="match status" value="1"/>
</dbReference>
<dbReference type="RefSeq" id="WP_155163958.1">
    <property type="nucleotide sequence ID" value="NZ_WNBG01000003.1"/>
</dbReference>
<dbReference type="AlphaFoldDB" id="A0A7X2XFS3"/>
<dbReference type="PANTHER" id="PTHR36530">
    <property type="entry name" value="INHIBITOR OF CYSTEINE PEPTIDASE"/>
    <property type="match status" value="1"/>
</dbReference>
<evidence type="ECO:0000313" key="8">
    <source>
        <dbReference type="Proteomes" id="UP000484547"/>
    </source>
</evidence>
<dbReference type="Pfam" id="PF09394">
    <property type="entry name" value="Inhibitor_I42"/>
    <property type="match status" value="1"/>
</dbReference>
<reference evidence="7 8" key="1">
    <citation type="journal article" date="2019" name="Nat. Med.">
        <title>A library of human gut bacterial isolates paired with longitudinal multiomics data enables mechanistic microbiome research.</title>
        <authorList>
            <person name="Poyet M."/>
            <person name="Groussin M."/>
            <person name="Gibbons S.M."/>
            <person name="Avila-Pacheco J."/>
            <person name="Jiang X."/>
            <person name="Kearney S.M."/>
            <person name="Perrotta A.R."/>
            <person name="Berdy B."/>
            <person name="Zhao S."/>
            <person name="Lieberman T.D."/>
            <person name="Swanson P.K."/>
            <person name="Smith M."/>
            <person name="Roesemann S."/>
            <person name="Alexander J.E."/>
            <person name="Rich S.A."/>
            <person name="Livny J."/>
            <person name="Vlamakis H."/>
            <person name="Clish C."/>
            <person name="Bullock K."/>
            <person name="Deik A."/>
            <person name="Scott J."/>
            <person name="Pierce K.A."/>
            <person name="Xavier R.J."/>
            <person name="Alm E.J."/>
        </authorList>
    </citation>
    <scope>NUCLEOTIDE SEQUENCE [LARGE SCALE GENOMIC DNA]</scope>
    <source>
        <strain evidence="5 8">BIOML-A13</strain>
        <strain evidence="6 7">BIOML-A3</strain>
    </source>
</reference>
<keyword evidence="1" id="KW-0646">Protease inhibitor</keyword>
<dbReference type="EMBL" id="WNBM01000003">
    <property type="protein sequence ID" value="MTT75936.1"/>
    <property type="molecule type" value="Genomic_DNA"/>
</dbReference>
<evidence type="ECO:0000259" key="4">
    <source>
        <dbReference type="Pfam" id="PF09394"/>
    </source>
</evidence>
<dbReference type="PANTHER" id="PTHR36530:SF1">
    <property type="entry name" value="AMOEBIASIN-1"/>
    <property type="match status" value="1"/>
</dbReference>
<keyword evidence="2" id="KW-0789">Thiol protease inhibitor</keyword>
<dbReference type="SUPFAM" id="SSF141066">
    <property type="entry name" value="ICP-like"/>
    <property type="match status" value="1"/>
</dbReference>
<evidence type="ECO:0000313" key="7">
    <source>
        <dbReference type="Proteomes" id="UP000443070"/>
    </source>
</evidence>
<dbReference type="GO" id="GO:0004869">
    <property type="term" value="F:cysteine-type endopeptidase inhibitor activity"/>
    <property type="evidence" value="ECO:0007669"/>
    <property type="project" value="UniProtKB-KW"/>
</dbReference>
<evidence type="ECO:0000256" key="2">
    <source>
        <dbReference type="ARBA" id="ARBA00022704"/>
    </source>
</evidence>
<protein>
    <recommendedName>
        <fullName evidence="4">Proteinase inhibitor I42 chagasin domain-containing protein</fullName>
    </recommendedName>
</protein>
<dbReference type="EMBL" id="WNBW01000003">
    <property type="protein sequence ID" value="MTU03998.1"/>
    <property type="molecule type" value="Genomic_DNA"/>
</dbReference>
<keyword evidence="3" id="KW-0732">Signal</keyword>
<gene>
    <name evidence="5" type="ORF">GMD11_06650</name>
    <name evidence="6" type="ORF">GMD18_06295</name>
</gene>
<evidence type="ECO:0000256" key="3">
    <source>
        <dbReference type="SAM" id="SignalP"/>
    </source>
</evidence>
<proteinExistence type="predicted"/>
<organism evidence="5 8">
    <name type="scientific">Phascolarctobacterium faecium</name>
    <dbReference type="NCBI Taxonomy" id="33025"/>
    <lineage>
        <taxon>Bacteria</taxon>
        <taxon>Bacillati</taxon>
        <taxon>Bacillota</taxon>
        <taxon>Negativicutes</taxon>
        <taxon>Acidaminococcales</taxon>
        <taxon>Acidaminococcaceae</taxon>
        <taxon>Phascolarctobacterium</taxon>
    </lineage>
</organism>
<dbReference type="Proteomes" id="UP000484547">
    <property type="component" value="Unassembled WGS sequence"/>
</dbReference>
<evidence type="ECO:0000256" key="1">
    <source>
        <dbReference type="ARBA" id="ARBA00022690"/>
    </source>
</evidence>
<dbReference type="InterPro" id="IPR018990">
    <property type="entry name" value="Prot_inh_I42_chagasin"/>
</dbReference>
<accession>A0A7X2XFS3</accession>
<sequence>MRILGILLCCLILGLSTVAFAEQPTTVFSKVVATKNMQGEIPEIDGLRYTNLQKSVNGILNSKVKDLLAQVGGSGTVSYEVKLNRPSLVGILLKATNGGRTAYQAVNLDMTTGNEFSIRDFVGEGNAVHEILGAYEGVLFADNGIYTRTSSGAAYSDFVSYSKLFPLLRTGEAGRLLTVYGLTRAVEDKVVTVKAGELLALQLESNRTTGYSWFVEGNGYAGQFYELGRSYVLPGNAANNRTGMPGLEIIVFGAQEPGEYKVNMEYKRAWEKGSGFDKFSFTVKVL</sequence>
<feature type="chain" id="PRO_5031540400" description="Proteinase inhibitor I42 chagasin domain-containing protein" evidence="3">
    <location>
        <begin position="22"/>
        <end position="286"/>
    </location>
</feature>
<dbReference type="InterPro" id="IPR036331">
    <property type="entry name" value="Chagasin-like_sf"/>
</dbReference>
<evidence type="ECO:0000313" key="5">
    <source>
        <dbReference type="EMBL" id="MTT75936.1"/>
    </source>
</evidence>
<keyword evidence="7" id="KW-1185">Reference proteome</keyword>
<feature type="signal peptide" evidence="3">
    <location>
        <begin position="1"/>
        <end position="21"/>
    </location>
</feature>
<name>A0A7X2XFS3_9FIRM</name>